<dbReference type="Pfam" id="PF01580">
    <property type="entry name" value="FtsK_SpoIIIE"/>
    <property type="match status" value="1"/>
</dbReference>
<keyword evidence="8" id="KW-0159">Chromosome partition</keyword>
<sequence>MSNSIETSFLYRNFPRFRNNSEDEVGAGGKLWGLVLFCVCAAACIALSLVLGSYDYSDPGFSRFNTKLQVSNLFGVQGAWTADLFYLLFGWGAWVFVIGLFYFLVRGLKRLRGKKVSVSPIPMGFRILAFCVLVLSCCALFFLRFHTHSEGLPGTTGGALGSAIGSELLYWMSLEAATAFVLVLVLFCSSVFFGFSWMSVAEQIGRTFERLFRRVASIKQSKEDDAFAKASMEEREKSLQDRQGPSPELPALPAASAPVVQPRAEEIKTEELLFADDKEDEVKGPDQFKPIDYERDPEDLAPASLRPTPENTVAPMEKEPFDIEDIRDEEESVKDLPIEDHVVEQPARLIEEVPEEPKEFVLPPVSLLNDPPFEAVQVSREELNLTSQRIEHILQNYKINAKVLSALPGPIITRFKLQPAPGVRSRKFVEVAKDLARGLGQPNVRIVENMQEADCIGLEVPNSSQSVQTIYLKEIINSPPFQSSTSPLTLALGKGVAGDPVVIDLAKAPHLLVAGTTGSGKSVGINAMILSMLYKNPPDKLKLILVDPKEVEFSPYEDIPHLLTPVITDMAKAAHCLAWAVREMDRRYKLLKMAGQKNFDGYNQRIREAKEAGTPIMNPHAQPPIPLEEIPYIIIIIDELADLLMVYGKEVETQIMRLTQKARAAGMHMIIATQRPSADIVTPVIKANCPSRISFQVSNRYDSTTILNTPGAEELLGRGDMFYMKPSAQLQRIHGAFVPDEEIYRVTEFLKEQGKPEYVDGVTDAPEEEEEEVEETSSARNEGNELYDKAVQLVTTENRPSISYLQRRLNIGYNRAANLIEKMEQEGVVSKPNSMGKRRVLVGSGPSMD</sequence>
<keyword evidence="11" id="KW-0238">DNA-binding</keyword>
<feature type="transmembrane region" description="Helical" evidence="17">
    <location>
        <begin position="31"/>
        <end position="54"/>
    </location>
</feature>
<dbReference type="InterPro" id="IPR002543">
    <property type="entry name" value="FtsK_dom"/>
</dbReference>
<evidence type="ECO:0000256" key="2">
    <source>
        <dbReference type="ARBA" id="ARBA00004651"/>
    </source>
</evidence>
<evidence type="ECO:0000256" key="15">
    <source>
        <dbReference type="PROSITE-ProRule" id="PRU00289"/>
    </source>
</evidence>
<dbReference type="AlphaFoldDB" id="A0A6L6N296"/>
<feature type="region of interest" description="Disordered" evidence="16">
    <location>
        <begin position="278"/>
        <end position="314"/>
    </location>
</feature>
<evidence type="ECO:0000256" key="6">
    <source>
        <dbReference type="ARBA" id="ARBA00022692"/>
    </source>
</evidence>
<name>A0A6L6N296_9BURK</name>
<evidence type="ECO:0000256" key="1">
    <source>
        <dbReference type="ARBA" id="ARBA00004533"/>
    </source>
</evidence>
<dbReference type="RefSeq" id="WP_155169751.1">
    <property type="nucleotide sequence ID" value="NZ_WNCA01000024.1"/>
</dbReference>
<dbReference type="PROSITE" id="PS50901">
    <property type="entry name" value="FTSK"/>
    <property type="match status" value="1"/>
</dbReference>
<keyword evidence="7 15" id="KW-0547">Nucleotide-binding</keyword>
<dbReference type="InterPro" id="IPR018541">
    <property type="entry name" value="Ftsk_gamma"/>
</dbReference>
<feature type="region of interest" description="Disordered" evidence="16">
    <location>
        <begin position="226"/>
        <end position="261"/>
    </location>
</feature>
<feature type="compositionally biased region" description="Acidic residues" evidence="16">
    <location>
        <begin position="765"/>
        <end position="775"/>
    </location>
</feature>
<dbReference type="GO" id="GO:0005524">
    <property type="term" value="F:ATP binding"/>
    <property type="evidence" value="ECO:0007669"/>
    <property type="project" value="UniProtKB-UniRule"/>
</dbReference>
<dbReference type="GO" id="GO:0003677">
    <property type="term" value="F:DNA binding"/>
    <property type="evidence" value="ECO:0007669"/>
    <property type="project" value="UniProtKB-KW"/>
</dbReference>
<evidence type="ECO:0000313" key="19">
    <source>
        <dbReference type="Proteomes" id="UP000462362"/>
    </source>
</evidence>
<evidence type="ECO:0000256" key="12">
    <source>
        <dbReference type="ARBA" id="ARBA00023136"/>
    </source>
</evidence>
<keyword evidence="5" id="KW-0132">Cell division</keyword>
<feature type="compositionally biased region" description="Basic and acidic residues" evidence="16">
    <location>
        <begin position="226"/>
        <end position="240"/>
    </location>
</feature>
<gene>
    <name evidence="18" type="ORF">GMD42_08395</name>
</gene>
<comment type="function">
    <text evidence="14">Essential cell division protein that coordinates cell division and chromosome segregation. The N-terminus is involved in assembly of the cell-division machinery. The C-terminus functions as a DNA motor that moves dsDNA in an ATP-dependent manner towards the dif recombination site, which is located within the replication terminus region. Translocation stops specifically at Xer-dif sites, where FtsK interacts with the Xer recombinase, allowing activation of chromosome unlinking by recombination. FtsK orienting polar sequences (KOPS) guide the direction of DNA translocation. FtsK can remove proteins from DNA as it translocates, but translocation stops specifically at XerCD-dif site, thereby preventing removal of XerC and XerD from dif.</text>
</comment>
<evidence type="ECO:0000256" key="16">
    <source>
        <dbReference type="SAM" id="MobiDB-lite"/>
    </source>
</evidence>
<reference evidence="18 19" key="1">
    <citation type="journal article" date="2019" name="Nat. Med.">
        <title>A library of human gut bacterial isolates paired with longitudinal multiomics data enables mechanistic microbiome research.</title>
        <authorList>
            <person name="Poyet M."/>
            <person name="Groussin M."/>
            <person name="Gibbons S.M."/>
            <person name="Avila-Pacheco J."/>
            <person name="Jiang X."/>
            <person name="Kearney S.M."/>
            <person name="Perrotta A.R."/>
            <person name="Berdy B."/>
            <person name="Zhao S."/>
            <person name="Lieberman T.D."/>
            <person name="Swanson P.K."/>
            <person name="Smith M."/>
            <person name="Roesemann S."/>
            <person name="Alexander J.E."/>
            <person name="Rich S.A."/>
            <person name="Livny J."/>
            <person name="Vlamakis H."/>
            <person name="Clish C."/>
            <person name="Bullock K."/>
            <person name="Deik A."/>
            <person name="Scott J."/>
            <person name="Pierce K.A."/>
            <person name="Xavier R.J."/>
            <person name="Alm E.J."/>
        </authorList>
    </citation>
    <scope>NUCLEOTIDE SEQUENCE [LARGE SCALE GENOMIC DNA]</scope>
    <source>
        <strain evidence="18 19">BIOML-A2</strain>
    </source>
</reference>
<dbReference type="PANTHER" id="PTHR22683:SF41">
    <property type="entry name" value="DNA TRANSLOCASE FTSK"/>
    <property type="match status" value="1"/>
</dbReference>
<evidence type="ECO:0000256" key="9">
    <source>
        <dbReference type="ARBA" id="ARBA00022840"/>
    </source>
</evidence>
<keyword evidence="9 15" id="KW-0067">ATP-binding</keyword>
<keyword evidence="4" id="KW-1003">Cell membrane</keyword>
<evidence type="ECO:0000256" key="13">
    <source>
        <dbReference type="ARBA" id="ARBA00023306"/>
    </source>
</evidence>
<dbReference type="Gene3D" id="3.40.50.300">
    <property type="entry name" value="P-loop containing nucleotide triphosphate hydrolases"/>
    <property type="match status" value="1"/>
</dbReference>
<dbReference type="GO" id="GO:0005886">
    <property type="term" value="C:plasma membrane"/>
    <property type="evidence" value="ECO:0007669"/>
    <property type="project" value="UniProtKB-SubCell"/>
</dbReference>
<dbReference type="Pfam" id="PF09397">
    <property type="entry name" value="FtsK_gamma"/>
    <property type="match status" value="1"/>
</dbReference>
<dbReference type="Proteomes" id="UP000462362">
    <property type="component" value="Unassembled WGS sequence"/>
</dbReference>
<dbReference type="Gene3D" id="1.10.10.10">
    <property type="entry name" value="Winged helix-like DNA-binding domain superfamily/Winged helix DNA-binding domain"/>
    <property type="match status" value="1"/>
</dbReference>
<comment type="caution">
    <text evidence="18">The sequence shown here is derived from an EMBL/GenBank/DDBJ whole genome shotgun (WGS) entry which is preliminary data.</text>
</comment>
<evidence type="ECO:0000256" key="17">
    <source>
        <dbReference type="SAM" id="Phobius"/>
    </source>
</evidence>
<protein>
    <submittedName>
        <fullName evidence="18">DUF87 domain-containing protein</fullName>
    </submittedName>
</protein>
<feature type="compositionally biased region" description="Basic and acidic residues" evidence="16">
    <location>
        <begin position="280"/>
        <end position="294"/>
    </location>
</feature>
<evidence type="ECO:0000256" key="5">
    <source>
        <dbReference type="ARBA" id="ARBA00022618"/>
    </source>
</evidence>
<dbReference type="InterPro" id="IPR036388">
    <property type="entry name" value="WH-like_DNA-bd_sf"/>
</dbReference>
<evidence type="ECO:0000256" key="3">
    <source>
        <dbReference type="ARBA" id="ARBA00006474"/>
    </source>
</evidence>
<organism evidence="18 19">
    <name type="scientific">Parasutterella excrementihominis</name>
    <dbReference type="NCBI Taxonomy" id="487175"/>
    <lineage>
        <taxon>Bacteria</taxon>
        <taxon>Pseudomonadati</taxon>
        <taxon>Pseudomonadota</taxon>
        <taxon>Betaproteobacteria</taxon>
        <taxon>Burkholderiales</taxon>
        <taxon>Sutterellaceae</taxon>
        <taxon>Parasutterella</taxon>
    </lineage>
</organism>
<evidence type="ECO:0000256" key="4">
    <source>
        <dbReference type="ARBA" id="ARBA00022475"/>
    </source>
</evidence>
<dbReference type="GO" id="GO:0007059">
    <property type="term" value="P:chromosome segregation"/>
    <property type="evidence" value="ECO:0007669"/>
    <property type="project" value="UniProtKB-KW"/>
</dbReference>
<dbReference type="InterPro" id="IPR025199">
    <property type="entry name" value="FtsK_4TM"/>
</dbReference>
<evidence type="ECO:0000256" key="14">
    <source>
        <dbReference type="ARBA" id="ARBA00024784"/>
    </source>
</evidence>
<dbReference type="InterPro" id="IPR036390">
    <property type="entry name" value="WH_DNA-bd_sf"/>
</dbReference>
<dbReference type="SUPFAM" id="SSF52540">
    <property type="entry name" value="P-loop containing nucleoside triphosphate hydrolases"/>
    <property type="match status" value="1"/>
</dbReference>
<feature type="region of interest" description="Disordered" evidence="16">
    <location>
        <begin position="830"/>
        <end position="849"/>
    </location>
</feature>
<feature type="transmembrane region" description="Helical" evidence="17">
    <location>
        <begin position="84"/>
        <end position="105"/>
    </location>
</feature>
<evidence type="ECO:0000256" key="11">
    <source>
        <dbReference type="ARBA" id="ARBA00023125"/>
    </source>
</evidence>
<evidence type="ECO:0000256" key="10">
    <source>
        <dbReference type="ARBA" id="ARBA00022989"/>
    </source>
</evidence>
<evidence type="ECO:0000313" key="18">
    <source>
        <dbReference type="EMBL" id="MTU43641.1"/>
    </source>
</evidence>
<dbReference type="Gene3D" id="3.30.980.40">
    <property type="match status" value="1"/>
</dbReference>
<keyword evidence="13" id="KW-0131">Cell cycle</keyword>
<accession>A0A6L6N296</accession>
<keyword evidence="10 17" id="KW-1133">Transmembrane helix</keyword>
<comment type="subcellular location">
    <subcellularLocation>
        <location evidence="1">Cell inner membrane</location>
    </subcellularLocation>
    <subcellularLocation>
        <location evidence="2">Cell membrane</location>
        <topology evidence="2">Multi-pass membrane protein</topology>
    </subcellularLocation>
</comment>
<dbReference type="InterPro" id="IPR027417">
    <property type="entry name" value="P-loop_NTPase"/>
</dbReference>
<feature type="compositionally biased region" description="Low complexity" evidence="16">
    <location>
        <begin position="245"/>
        <end position="258"/>
    </location>
</feature>
<feature type="region of interest" description="Disordered" evidence="16">
    <location>
        <begin position="759"/>
        <end position="785"/>
    </location>
</feature>
<dbReference type="EMBL" id="WNCL01000024">
    <property type="protein sequence ID" value="MTU43641.1"/>
    <property type="molecule type" value="Genomic_DNA"/>
</dbReference>
<keyword evidence="12 17" id="KW-0472">Membrane</keyword>
<dbReference type="PANTHER" id="PTHR22683">
    <property type="entry name" value="SPORULATION PROTEIN RELATED"/>
    <property type="match status" value="1"/>
</dbReference>
<dbReference type="SMART" id="SM00843">
    <property type="entry name" value="Ftsk_gamma"/>
    <property type="match status" value="1"/>
</dbReference>
<dbReference type="Pfam" id="PF17854">
    <property type="entry name" value="FtsK_alpha"/>
    <property type="match status" value="1"/>
</dbReference>
<keyword evidence="6 17" id="KW-0812">Transmembrane</keyword>
<comment type="similarity">
    <text evidence="3">Belongs to the FtsK/SpoIIIE/SftA family.</text>
</comment>
<evidence type="ECO:0000256" key="8">
    <source>
        <dbReference type="ARBA" id="ARBA00022829"/>
    </source>
</evidence>
<proteinExistence type="inferred from homology"/>
<evidence type="ECO:0000256" key="7">
    <source>
        <dbReference type="ARBA" id="ARBA00022741"/>
    </source>
</evidence>
<dbReference type="GO" id="GO:0051301">
    <property type="term" value="P:cell division"/>
    <property type="evidence" value="ECO:0007669"/>
    <property type="project" value="UniProtKB-KW"/>
</dbReference>
<feature type="binding site" evidence="15">
    <location>
        <begin position="515"/>
        <end position="522"/>
    </location>
    <ligand>
        <name>ATP</name>
        <dbReference type="ChEBI" id="CHEBI:30616"/>
    </ligand>
</feature>
<dbReference type="SUPFAM" id="SSF46785">
    <property type="entry name" value="Winged helix' DNA-binding domain"/>
    <property type="match status" value="1"/>
</dbReference>
<feature type="transmembrane region" description="Helical" evidence="17">
    <location>
        <begin position="176"/>
        <end position="200"/>
    </location>
</feature>
<dbReference type="InterPro" id="IPR041027">
    <property type="entry name" value="FtsK_alpha"/>
</dbReference>
<feature type="transmembrane region" description="Helical" evidence="17">
    <location>
        <begin position="125"/>
        <end position="143"/>
    </location>
</feature>
<dbReference type="InterPro" id="IPR050206">
    <property type="entry name" value="FtsK/SpoIIIE/SftA"/>
</dbReference>
<dbReference type="Pfam" id="PF13491">
    <property type="entry name" value="FtsK_4TM"/>
    <property type="match status" value="1"/>
</dbReference>